<protein>
    <submittedName>
        <fullName evidence="1">Uncharacterized protein</fullName>
    </submittedName>
</protein>
<evidence type="ECO:0000313" key="1">
    <source>
        <dbReference type="EMBL" id="AWO84888.1"/>
    </source>
</evidence>
<dbReference type="KEGG" id="gta:BCM27_16290"/>
<dbReference type="RefSeq" id="WP_004023047.1">
    <property type="nucleotide sequence ID" value="NZ_CABEIC010000002.1"/>
</dbReference>
<evidence type="ECO:0000313" key="2">
    <source>
        <dbReference type="Proteomes" id="UP000247118"/>
    </source>
</evidence>
<dbReference type="GeneID" id="32689382"/>
<dbReference type="EMBL" id="CP029604">
    <property type="protein sequence ID" value="AWO84888.1"/>
    <property type="molecule type" value="Genomic_DNA"/>
</dbReference>
<dbReference type="Proteomes" id="UP000247118">
    <property type="component" value="Chromosome"/>
</dbReference>
<accession>A0AAD0K7W1</accession>
<gene>
    <name evidence="1" type="ORF">DLJ61_16460</name>
</gene>
<name>A0AAD0K7W1_9ACTN</name>
<reference evidence="1 2" key="1">
    <citation type="submission" date="2018-05" db="EMBL/GenBank/DDBJ databases">
        <title>Complete genome sequence of Gordonia terrae NRRL B-16283.</title>
        <authorList>
            <person name="Garlena R.A."/>
            <person name="Russell D.A."/>
            <person name="Hatfull G.F."/>
        </authorList>
    </citation>
    <scope>NUCLEOTIDE SEQUENCE [LARGE SCALE GENOMIC DNA]</scope>
    <source>
        <strain evidence="1 2">NRRL B-16283</strain>
    </source>
</reference>
<sequence length="135" mass="14746">MTVYSTEPGQLFATIRDTLVHRVAGHLTDTTARLELAAVIEALDNLADRIDWDTERLSRCIAETNDLARQLGLGHDVSGAGVEGLRQRRRAISTALASTYRNDGASAKTVDAVLRFTEVDVREQISTALRNGLPD</sequence>
<organism evidence="1 2">
    <name type="scientific">Gordonia terrae</name>
    <dbReference type="NCBI Taxonomy" id="2055"/>
    <lineage>
        <taxon>Bacteria</taxon>
        <taxon>Bacillati</taxon>
        <taxon>Actinomycetota</taxon>
        <taxon>Actinomycetes</taxon>
        <taxon>Mycobacteriales</taxon>
        <taxon>Gordoniaceae</taxon>
        <taxon>Gordonia</taxon>
    </lineage>
</organism>
<dbReference type="AlphaFoldDB" id="A0AAD0K7W1"/>
<proteinExistence type="predicted"/>